<name>A0ABV9DEZ3_9BACI</name>
<evidence type="ECO:0000256" key="1">
    <source>
        <dbReference type="SAM" id="Phobius"/>
    </source>
</evidence>
<protein>
    <submittedName>
        <fullName evidence="2">Sporulation protein YpjB</fullName>
    </submittedName>
</protein>
<dbReference type="Proteomes" id="UP001595989">
    <property type="component" value="Unassembled WGS sequence"/>
</dbReference>
<reference evidence="3" key="1">
    <citation type="journal article" date="2019" name="Int. J. Syst. Evol. Microbiol.">
        <title>The Global Catalogue of Microorganisms (GCM) 10K type strain sequencing project: providing services to taxonomists for standard genome sequencing and annotation.</title>
        <authorList>
            <consortium name="The Broad Institute Genomics Platform"/>
            <consortium name="The Broad Institute Genome Sequencing Center for Infectious Disease"/>
            <person name="Wu L."/>
            <person name="Ma J."/>
        </authorList>
    </citation>
    <scope>NUCLEOTIDE SEQUENCE [LARGE SCALE GENOMIC DNA]</scope>
    <source>
        <strain evidence="3">CGMCC 4.7426</strain>
    </source>
</reference>
<dbReference type="Pfam" id="PF09577">
    <property type="entry name" value="Spore_YpjB"/>
    <property type="match status" value="1"/>
</dbReference>
<evidence type="ECO:0000313" key="3">
    <source>
        <dbReference type="Proteomes" id="UP001595989"/>
    </source>
</evidence>
<keyword evidence="1" id="KW-0812">Transmembrane</keyword>
<dbReference type="EMBL" id="JBHSFU010000003">
    <property type="protein sequence ID" value="MFC4557372.1"/>
    <property type="molecule type" value="Genomic_DNA"/>
</dbReference>
<comment type="caution">
    <text evidence="2">The sequence shown here is derived from an EMBL/GenBank/DDBJ whole genome shotgun (WGS) entry which is preliminary data.</text>
</comment>
<proteinExistence type="predicted"/>
<feature type="transmembrane region" description="Helical" evidence="1">
    <location>
        <begin position="9"/>
        <end position="30"/>
    </location>
</feature>
<sequence length="88" mass="9900">MRFTSAGKFILLTVIGVYISFRILPIIVLADFKNSAVLLTEANTGTEMAPFYWMVIIVGGCIAATLTYVSWRKYRGEKKKQMNKDSNS</sequence>
<keyword evidence="1" id="KW-1133">Transmembrane helix</keyword>
<dbReference type="InterPro" id="IPR014231">
    <property type="entry name" value="Spore_YpjB"/>
</dbReference>
<evidence type="ECO:0000313" key="2">
    <source>
        <dbReference type="EMBL" id="MFC4557372.1"/>
    </source>
</evidence>
<keyword evidence="1" id="KW-0472">Membrane</keyword>
<feature type="transmembrane region" description="Helical" evidence="1">
    <location>
        <begin position="50"/>
        <end position="71"/>
    </location>
</feature>
<dbReference type="RefSeq" id="WP_390293319.1">
    <property type="nucleotide sequence ID" value="NZ_JBHSFU010000003.1"/>
</dbReference>
<gene>
    <name evidence="2" type="ORF">ACFO3D_04015</name>
</gene>
<accession>A0ABV9DEZ3</accession>
<keyword evidence="3" id="KW-1185">Reference proteome</keyword>
<organism evidence="2 3">
    <name type="scientific">Virgibacillus kekensis</name>
    <dbReference type="NCBI Taxonomy" id="202261"/>
    <lineage>
        <taxon>Bacteria</taxon>
        <taxon>Bacillati</taxon>
        <taxon>Bacillota</taxon>
        <taxon>Bacilli</taxon>
        <taxon>Bacillales</taxon>
        <taxon>Bacillaceae</taxon>
        <taxon>Virgibacillus</taxon>
    </lineage>
</organism>